<feature type="compositionally biased region" description="Polar residues" evidence="1">
    <location>
        <begin position="682"/>
        <end position="694"/>
    </location>
</feature>
<feature type="region of interest" description="Disordered" evidence="1">
    <location>
        <begin position="535"/>
        <end position="567"/>
    </location>
</feature>
<accession>A0AB74JWY1</accession>
<evidence type="ECO:0000313" key="2">
    <source>
        <dbReference type="EMBL" id="THX29864.1"/>
    </source>
</evidence>
<dbReference type="Proteomes" id="UP000310374">
    <property type="component" value="Unassembled WGS sequence"/>
</dbReference>
<organism evidence="2 3">
    <name type="scientific">Aureobasidium pullulans</name>
    <name type="common">Black yeast</name>
    <name type="synonym">Pullularia pullulans</name>
    <dbReference type="NCBI Taxonomy" id="5580"/>
    <lineage>
        <taxon>Eukaryota</taxon>
        <taxon>Fungi</taxon>
        <taxon>Dikarya</taxon>
        <taxon>Ascomycota</taxon>
        <taxon>Pezizomycotina</taxon>
        <taxon>Dothideomycetes</taxon>
        <taxon>Dothideomycetidae</taxon>
        <taxon>Dothideales</taxon>
        <taxon>Saccotheciaceae</taxon>
        <taxon>Aureobasidium</taxon>
    </lineage>
</organism>
<proteinExistence type="predicted"/>
<feature type="compositionally biased region" description="Pro residues" evidence="1">
    <location>
        <begin position="705"/>
        <end position="718"/>
    </location>
</feature>
<name>A0AB74JWY1_AURPU</name>
<comment type="caution">
    <text evidence="2">The sequence shown here is derived from an EMBL/GenBank/DDBJ whole genome shotgun (WGS) entry which is preliminary data.</text>
</comment>
<protein>
    <submittedName>
        <fullName evidence="2">Uncharacterized protein</fullName>
    </submittedName>
</protein>
<dbReference type="EMBL" id="QZAT01000036">
    <property type="protein sequence ID" value="THX29864.1"/>
    <property type="molecule type" value="Genomic_DNA"/>
</dbReference>
<evidence type="ECO:0000313" key="3">
    <source>
        <dbReference type="Proteomes" id="UP000310374"/>
    </source>
</evidence>
<sequence length="864" mass="93866">MHISAIPRRRPVPPFANHTPRAFEFQKTGKLHQTSAMFGPTGMAVPVMLPAGPAPSAKPAKPDVSASERSSTGGSVSYASSRADVKSQDESRPTSSELVAGEDSRNPFVDRMMTQTNLLVLPPSNPSYQMAYFLKTTGPVKEPPVKGARSKRISSAMRIFKGSSRRPSESLTAAHMRFVEKDCHFCAVLIFYRLNEVISEEKEELELETQATEKASQTSRKPLISPEPRLPEVVVPKISKTGALKSKSKSKSKPETWDTGLINIAGKKYFEIEPVRAQKEKQGSASKSPQIAESRVSVLVTDQLSTDSLHDWVLGFEGAKTDTKPQEHEGPEALRGWPIKRISQTLPHEETIRALDRRIVAPVRPLFLGTKARTEQLGADRHVRVIRGRTAPLRSHPVTPGPVPSIAPPALPENKASPVVADPVKAASLVQPSPRRLHDHPLVLQRTSSDVTGLRFLHLSQDGIRSVSDSPGPPPPRSPLRLSIPSESLGEMLGKSTGGTSPERWARDRTPINEEQAIRVTKEAAVTYVDREERDDDLPSFLRPGSSGTSSDVFCTNATQSKTGSSKPLELIDAMVKASQQNTSRRRLRRARPEGPRPLDLGGSHLQGSIERDQRLDGYCTSPLSMKRTNSIGDLSENYRIIATTASPSPRISHVRKAPSARGRNSPIPRVKTTKRGRGPKSMTSTPSRASSPSKKTRQSTTPELPSPPPQKELPPTPRAKSDRLSRMEATLEIGLARTSSTRNLPAPPAGENGRSMMFPSPPSSAKTARFKLQAGENSPLTIEARMEALERRNKLLEAALSAVLKTGGTLNGCPCQASHAEGHDCQEAVASEPLVARGSVRSRVSSVSNGSSALDVYLNTRGK</sequence>
<evidence type="ECO:0000256" key="1">
    <source>
        <dbReference type="SAM" id="MobiDB-lite"/>
    </source>
</evidence>
<gene>
    <name evidence="2" type="ORF">D6D12_03878</name>
</gene>
<feature type="region of interest" description="Disordered" evidence="1">
    <location>
        <begin position="579"/>
        <end position="630"/>
    </location>
</feature>
<feature type="region of interest" description="Disordered" evidence="1">
    <location>
        <begin position="208"/>
        <end position="230"/>
    </location>
</feature>
<dbReference type="AlphaFoldDB" id="A0AB74JWY1"/>
<feature type="compositionally biased region" description="Basic and acidic residues" evidence="1">
    <location>
        <begin position="83"/>
        <end position="92"/>
    </location>
</feature>
<feature type="region of interest" description="Disordered" evidence="1">
    <location>
        <begin position="462"/>
        <end position="506"/>
    </location>
</feature>
<reference evidence="2 3" key="1">
    <citation type="submission" date="2018-10" db="EMBL/GenBank/DDBJ databases">
        <title>Fifty Aureobasidium pullulans genomes reveal a recombining polyextremotolerant generalist.</title>
        <authorList>
            <person name="Gostincar C."/>
            <person name="Turk M."/>
            <person name="Zajc J."/>
            <person name="Gunde-Cimerman N."/>
        </authorList>
    </citation>
    <scope>NUCLEOTIDE SEQUENCE [LARGE SCALE GENOMIC DNA]</scope>
    <source>
        <strain evidence="2 3">EXF-10081</strain>
    </source>
</reference>
<feature type="compositionally biased region" description="Low complexity" evidence="1">
    <location>
        <begin position="50"/>
        <end position="81"/>
    </location>
</feature>
<feature type="compositionally biased region" description="Low complexity" evidence="1">
    <location>
        <begin position="479"/>
        <end position="489"/>
    </location>
</feature>
<feature type="region of interest" description="Disordered" evidence="1">
    <location>
        <begin position="646"/>
        <end position="725"/>
    </location>
</feature>
<feature type="compositionally biased region" description="Polar residues" evidence="1">
    <location>
        <begin position="546"/>
        <end position="566"/>
    </location>
</feature>
<feature type="region of interest" description="Disordered" evidence="1">
    <location>
        <begin position="49"/>
        <end position="104"/>
    </location>
</feature>